<evidence type="ECO:0000256" key="2">
    <source>
        <dbReference type="ARBA" id="ARBA00022771"/>
    </source>
</evidence>
<dbReference type="InterPro" id="IPR045129">
    <property type="entry name" value="RNF123/RKP/RSPRY1"/>
</dbReference>
<dbReference type="InterPro" id="IPR043136">
    <property type="entry name" value="B30.2/SPRY_sf"/>
</dbReference>
<dbReference type="Gene3D" id="2.60.120.920">
    <property type="match status" value="1"/>
</dbReference>
<proteinExistence type="predicted"/>
<evidence type="ECO:0000256" key="1">
    <source>
        <dbReference type="ARBA" id="ARBA00022723"/>
    </source>
</evidence>
<feature type="domain" description="B30.2/SPRY" evidence="4">
    <location>
        <begin position="103"/>
        <end position="283"/>
    </location>
</feature>
<protein>
    <recommendedName>
        <fullName evidence="4">B30.2/SPRY domain-containing protein</fullName>
    </recommendedName>
</protein>
<sequence length="449" mass="50252">MAATLSLLGWSEFIGTKKKCSAEFVNEILQTLFPCKTDESLSGRNTIGFYNLDNHINRALNGLITNHSNIASSSTASSSKSPSNSSGRHKSGYMKVFFGEKKQKCVHTPAHADGSIDGRLGNSNEVGLQSHPLDNVPGDNLAVIGSNNFQSVKASHCVYKGKWMYEVLLGTPGLMQLGWCTSQCKFNREEGVGDTKSSFAYDGYRETKWNARSSTKYGEAWEADDIVTCLLDLDNRTVSFALNGKDLGIAFDNIATGPGVAYFPGLSLAYKEVAYCNFGLRPFRHPVPGYRPLQSPPNDSYEAEYLTNSLNALASIAETKSALYSHLDPVSKHIIFAHIFQRLVPVLKTLYNVEAYFLPFLLSLCDVRNRKEENFYEDLHIMLSCLWQYSEAREARDCINNIFGSVLRKYRSSPVHVDFILQTQYLTFMLGLFKHKQTRRNLALHCSYP</sequence>
<keyword evidence="6" id="KW-1185">Reference proteome</keyword>
<comment type="caution">
    <text evidence="5">The sequence shown here is derived from an EMBL/GenBank/DDBJ whole genome shotgun (WGS) entry which is preliminary data.</text>
</comment>
<accession>A0ABP0GB27</accession>
<keyword evidence="3" id="KW-0862">Zinc</keyword>
<keyword evidence="1" id="KW-0479">Metal-binding</keyword>
<dbReference type="EMBL" id="CAWYQH010000108">
    <property type="protein sequence ID" value="CAK8689002.1"/>
    <property type="molecule type" value="Genomic_DNA"/>
</dbReference>
<dbReference type="SMART" id="SM00449">
    <property type="entry name" value="SPRY"/>
    <property type="match status" value="1"/>
</dbReference>
<evidence type="ECO:0000313" key="5">
    <source>
        <dbReference type="EMBL" id="CAK8689002.1"/>
    </source>
</evidence>
<dbReference type="SUPFAM" id="SSF49899">
    <property type="entry name" value="Concanavalin A-like lectins/glucanases"/>
    <property type="match status" value="1"/>
</dbReference>
<dbReference type="InterPro" id="IPR003877">
    <property type="entry name" value="SPRY_dom"/>
</dbReference>
<dbReference type="Pfam" id="PF00622">
    <property type="entry name" value="SPRY"/>
    <property type="match status" value="1"/>
</dbReference>
<dbReference type="PROSITE" id="PS50188">
    <property type="entry name" value="B302_SPRY"/>
    <property type="match status" value="1"/>
</dbReference>
<evidence type="ECO:0000313" key="6">
    <source>
        <dbReference type="Proteomes" id="UP001642483"/>
    </source>
</evidence>
<organism evidence="5 6">
    <name type="scientific">Clavelina lepadiformis</name>
    <name type="common">Light-bulb sea squirt</name>
    <name type="synonym">Ascidia lepadiformis</name>
    <dbReference type="NCBI Taxonomy" id="159417"/>
    <lineage>
        <taxon>Eukaryota</taxon>
        <taxon>Metazoa</taxon>
        <taxon>Chordata</taxon>
        <taxon>Tunicata</taxon>
        <taxon>Ascidiacea</taxon>
        <taxon>Aplousobranchia</taxon>
        <taxon>Clavelinidae</taxon>
        <taxon>Clavelina</taxon>
    </lineage>
</organism>
<dbReference type="Proteomes" id="UP001642483">
    <property type="component" value="Unassembled WGS sequence"/>
</dbReference>
<reference evidence="5 6" key="1">
    <citation type="submission" date="2024-02" db="EMBL/GenBank/DDBJ databases">
        <authorList>
            <person name="Daric V."/>
            <person name="Darras S."/>
        </authorList>
    </citation>
    <scope>NUCLEOTIDE SEQUENCE [LARGE SCALE GENOMIC DNA]</scope>
</reference>
<dbReference type="InterPro" id="IPR001870">
    <property type="entry name" value="B30.2/SPRY"/>
</dbReference>
<keyword evidence="2" id="KW-0863">Zinc-finger</keyword>
<dbReference type="InterPro" id="IPR013320">
    <property type="entry name" value="ConA-like_dom_sf"/>
</dbReference>
<dbReference type="PANTHER" id="PTHR13363">
    <property type="entry name" value="RING FINGER AND SRY DOMAIN-CONTAINING"/>
    <property type="match status" value="1"/>
</dbReference>
<name>A0ABP0GB27_CLALP</name>
<dbReference type="PANTHER" id="PTHR13363:SF5">
    <property type="entry name" value="E3 UBIQUITIN-PROTEIN LIGASE RNF123"/>
    <property type="match status" value="1"/>
</dbReference>
<evidence type="ECO:0000259" key="4">
    <source>
        <dbReference type="PROSITE" id="PS50188"/>
    </source>
</evidence>
<evidence type="ECO:0000256" key="3">
    <source>
        <dbReference type="ARBA" id="ARBA00022833"/>
    </source>
</evidence>
<gene>
    <name evidence="5" type="ORF">CVLEPA_LOCUS20994</name>
</gene>